<dbReference type="GO" id="GO:0016887">
    <property type="term" value="F:ATP hydrolysis activity"/>
    <property type="evidence" value="ECO:0007669"/>
    <property type="project" value="InterPro"/>
</dbReference>
<evidence type="ECO:0000256" key="2">
    <source>
        <dbReference type="ARBA" id="ARBA00022448"/>
    </source>
</evidence>
<sequence>MVSTAFASLLSKTLRTFTLALLLTSAAAQSCANFGSTSSSSNCLCPPGFGGSNCSQPACGGTIFDGSSRSLVPAPGGSSNLTAAGCSCSTGWTGTGCNVCTTSSACQSAFAAVNGNASASAGLAELAGANNTMVCNTQSTVYAAGELSCQLNNPSLQAIYPLQTNLNILRTYNSSLSPLHNASGTLLSPDGSSAVYSQVFYAGVEQFSCSASPCIQSMSNDANTWVCSGLQCSCISGTSFCGGSSSLNLAGTINSLSGNLTIVCGNNSTCYFQQQVLNGLFGNSGLELQGCSYGECVSQAVIDAFNSTSTSSQSSSTHLSGGVIAGLAVVGTLVGIGIAAVIWGWFVQRTARKKPFNGGQGGGVGVRWSDVSYSVQPSGTLSHSILSLRNDISGEKVILDGVGGQVSAGGLMAILGPSGAGKTTLLELIAGKAKSGVFTGTISFPPLPAGRWPRVAFVPQDDVLPAYLTVKEVLMFAASLRLPESLPNYKKTAIVSAVIAKLGLEDVAETRIGATDGTGRGISGGEARRVSIGLELVGCPDVLVCDEPTSGLDSVSAWRVVSVLKEIAKGGGLFGAVEGENKGRGVAVICSVHQPSSRLYHAFDSVVLLSHGRALYSGPGGLAPVKHFKSVRELEVAQGSVSEIPKYEEGYNVADHLLEIASAAPVGLFSSRAAESHVKGFQDFGNGTGSTSAGVDEKAQNEVDVEALLTRSKQWQGDCTTTFLTQFEVLCGREWKIIRRDKTLFITHVAIAAILGVICGGIYYQIDITIAGFQSRVGCLFFLGSLIAFSSLSALYNVVEVRSLFVRERSNSYYSPTAWLLSRVLFDVIPLRIIPAIIVSTITYWMGGLSPEADRFFKFLFVLVLFTLAMTLWNFLLAASFRNGGIAILVSALSTLYQMTFAGFFSHLASIPPVLRWLQWFCPLKYCLEALSVNEADSGLMIKDSVQGISFDISAIVILQMLFGFGVNNYYRDVLVLFAFIAGFGVGVIGVVWFKVREKR</sequence>
<dbReference type="InterPro" id="IPR003439">
    <property type="entry name" value="ABC_transporter-like_ATP-bd"/>
</dbReference>
<feature type="domain" description="ABC transporter" evidence="10">
    <location>
        <begin position="366"/>
        <end position="636"/>
    </location>
</feature>
<dbReference type="SUPFAM" id="SSF52540">
    <property type="entry name" value="P-loop containing nucleoside triphosphate hydrolases"/>
    <property type="match status" value="1"/>
</dbReference>
<proteinExistence type="predicted"/>
<name>A0A0C2ZQC5_9AGAM</name>
<dbReference type="InterPro" id="IPR003593">
    <property type="entry name" value="AAA+_ATPase"/>
</dbReference>
<gene>
    <name evidence="11" type="ORF">SCLCIDRAFT_1213924</name>
</gene>
<dbReference type="AlphaFoldDB" id="A0A0C2ZQC5"/>
<keyword evidence="4" id="KW-0547">Nucleotide-binding</keyword>
<dbReference type="PROSITE" id="PS01186">
    <property type="entry name" value="EGF_2"/>
    <property type="match status" value="1"/>
</dbReference>
<dbReference type="PROSITE" id="PS00022">
    <property type="entry name" value="EGF_1"/>
    <property type="match status" value="1"/>
</dbReference>
<dbReference type="PANTHER" id="PTHR48041:SF139">
    <property type="entry name" value="PROTEIN SCARLET"/>
    <property type="match status" value="1"/>
</dbReference>
<keyword evidence="6 8" id="KW-1133">Transmembrane helix</keyword>
<dbReference type="Gene3D" id="3.40.50.300">
    <property type="entry name" value="P-loop containing nucleotide triphosphate hydrolases"/>
    <property type="match status" value="1"/>
</dbReference>
<keyword evidence="3 8" id="KW-0812">Transmembrane</keyword>
<dbReference type="InterPro" id="IPR027417">
    <property type="entry name" value="P-loop_NTPase"/>
</dbReference>
<dbReference type="InterPro" id="IPR017871">
    <property type="entry name" value="ABC_transporter-like_CS"/>
</dbReference>
<evidence type="ECO:0000256" key="5">
    <source>
        <dbReference type="ARBA" id="ARBA00022840"/>
    </source>
</evidence>
<keyword evidence="5" id="KW-0067">ATP-binding</keyword>
<dbReference type="STRING" id="1036808.A0A0C2ZQC5"/>
<keyword evidence="2" id="KW-0813">Transport</keyword>
<dbReference type="SMART" id="SM00382">
    <property type="entry name" value="AAA"/>
    <property type="match status" value="1"/>
</dbReference>
<feature type="transmembrane region" description="Helical" evidence="8">
    <location>
        <begin position="886"/>
        <end position="909"/>
    </location>
</feature>
<keyword evidence="9" id="KW-0732">Signal</keyword>
<dbReference type="PROSITE" id="PS00211">
    <property type="entry name" value="ABC_TRANSPORTER_1"/>
    <property type="match status" value="1"/>
</dbReference>
<dbReference type="Proteomes" id="UP000053989">
    <property type="component" value="Unassembled WGS sequence"/>
</dbReference>
<feature type="transmembrane region" description="Helical" evidence="8">
    <location>
        <begin position="743"/>
        <end position="766"/>
    </location>
</feature>
<protein>
    <recommendedName>
        <fullName evidence="10">ABC transporter domain-containing protein</fullName>
    </recommendedName>
</protein>
<dbReference type="InterPro" id="IPR050352">
    <property type="entry name" value="ABCG_transporters"/>
</dbReference>
<dbReference type="HOGENOM" id="CLU_000604_57_1_1"/>
<comment type="subcellular location">
    <subcellularLocation>
        <location evidence="1">Membrane</location>
        <topology evidence="1">Multi-pass membrane protein</topology>
    </subcellularLocation>
</comment>
<dbReference type="InterPro" id="IPR013525">
    <property type="entry name" value="ABC2_TM"/>
</dbReference>
<keyword evidence="7 8" id="KW-0472">Membrane</keyword>
<evidence type="ECO:0000313" key="12">
    <source>
        <dbReference type="Proteomes" id="UP000053989"/>
    </source>
</evidence>
<dbReference type="Pfam" id="PF01061">
    <property type="entry name" value="ABC2_membrane"/>
    <property type="match status" value="1"/>
</dbReference>
<dbReference type="OrthoDB" id="66620at2759"/>
<feature type="transmembrane region" description="Helical" evidence="8">
    <location>
        <begin position="974"/>
        <end position="994"/>
    </location>
</feature>
<feature type="transmembrane region" description="Helical" evidence="8">
    <location>
        <begin position="820"/>
        <end position="847"/>
    </location>
</feature>
<organism evidence="11 12">
    <name type="scientific">Scleroderma citrinum Foug A</name>
    <dbReference type="NCBI Taxonomy" id="1036808"/>
    <lineage>
        <taxon>Eukaryota</taxon>
        <taxon>Fungi</taxon>
        <taxon>Dikarya</taxon>
        <taxon>Basidiomycota</taxon>
        <taxon>Agaricomycotina</taxon>
        <taxon>Agaricomycetes</taxon>
        <taxon>Agaricomycetidae</taxon>
        <taxon>Boletales</taxon>
        <taxon>Sclerodermatineae</taxon>
        <taxon>Sclerodermataceae</taxon>
        <taxon>Scleroderma</taxon>
    </lineage>
</organism>
<dbReference type="PANTHER" id="PTHR48041">
    <property type="entry name" value="ABC TRANSPORTER G FAMILY MEMBER 28"/>
    <property type="match status" value="1"/>
</dbReference>
<feature type="signal peptide" evidence="9">
    <location>
        <begin position="1"/>
        <end position="28"/>
    </location>
</feature>
<reference evidence="11 12" key="1">
    <citation type="submission" date="2014-04" db="EMBL/GenBank/DDBJ databases">
        <authorList>
            <consortium name="DOE Joint Genome Institute"/>
            <person name="Kuo A."/>
            <person name="Kohler A."/>
            <person name="Nagy L.G."/>
            <person name="Floudas D."/>
            <person name="Copeland A."/>
            <person name="Barry K.W."/>
            <person name="Cichocki N."/>
            <person name="Veneault-Fourrey C."/>
            <person name="LaButti K."/>
            <person name="Lindquist E.A."/>
            <person name="Lipzen A."/>
            <person name="Lundell T."/>
            <person name="Morin E."/>
            <person name="Murat C."/>
            <person name="Sun H."/>
            <person name="Tunlid A."/>
            <person name="Henrissat B."/>
            <person name="Grigoriev I.V."/>
            <person name="Hibbett D.S."/>
            <person name="Martin F."/>
            <person name="Nordberg H.P."/>
            <person name="Cantor M.N."/>
            <person name="Hua S.X."/>
        </authorList>
    </citation>
    <scope>NUCLEOTIDE SEQUENCE [LARGE SCALE GENOMIC DNA]</scope>
    <source>
        <strain evidence="11 12">Foug A</strain>
    </source>
</reference>
<dbReference type="InParanoid" id="A0A0C2ZQC5"/>
<feature type="transmembrane region" description="Helical" evidence="8">
    <location>
        <begin position="778"/>
        <end position="799"/>
    </location>
</feature>
<evidence type="ECO:0000256" key="6">
    <source>
        <dbReference type="ARBA" id="ARBA00022989"/>
    </source>
</evidence>
<feature type="transmembrane region" description="Helical" evidence="8">
    <location>
        <begin position="949"/>
        <end position="967"/>
    </location>
</feature>
<dbReference type="GO" id="GO:0005524">
    <property type="term" value="F:ATP binding"/>
    <property type="evidence" value="ECO:0007669"/>
    <property type="project" value="UniProtKB-KW"/>
</dbReference>
<evidence type="ECO:0000256" key="8">
    <source>
        <dbReference type="SAM" id="Phobius"/>
    </source>
</evidence>
<feature type="transmembrane region" description="Helical" evidence="8">
    <location>
        <begin position="319"/>
        <end position="346"/>
    </location>
</feature>
<evidence type="ECO:0000256" key="1">
    <source>
        <dbReference type="ARBA" id="ARBA00004141"/>
    </source>
</evidence>
<dbReference type="GO" id="GO:0016020">
    <property type="term" value="C:membrane"/>
    <property type="evidence" value="ECO:0007669"/>
    <property type="project" value="UniProtKB-SubCell"/>
</dbReference>
<evidence type="ECO:0000256" key="4">
    <source>
        <dbReference type="ARBA" id="ARBA00022741"/>
    </source>
</evidence>
<dbReference type="Pfam" id="PF00005">
    <property type="entry name" value="ABC_tran"/>
    <property type="match status" value="1"/>
</dbReference>
<evidence type="ECO:0000256" key="7">
    <source>
        <dbReference type="ARBA" id="ARBA00023136"/>
    </source>
</evidence>
<dbReference type="GO" id="GO:0140359">
    <property type="term" value="F:ABC-type transporter activity"/>
    <property type="evidence" value="ECO:0007669"/>
    <property type="project" value="InterPro"/>
</dbReference>
<dbReference type="EMBL" id="KN822032">
    <property type="protein sequence ID" value="KIM63763.1"/>
    <property type="molecule type" value="Genomic_DNA"/>
</dbReference>
<dbReference type="InterPro" id="IPR000742">
    <property type="entry name" value="EGF"/>
</dbReference>
<feature type="chain" id="PRO_5002175008" description="ABC transporter domain-containing protein" evidence="9">
    <location>
        <begin position="29"/>
        <end position="1000"/>
    </location>
</feature>
<evidence type="ECO:0000313" key="11">
    <source>
        <dbReference type="EMBL" id="KIM63763.1"/>
    </source>
</evidence>
<feature type="transmembrane region" description="Helical" evidence="8">
    <location>
        <begin position="859"/>
        <end position="879"/>
    </location>
</feature>
<keyword evidence="12" id="KW-1185">Reference proteome</keyword>
<dbReference type="PROSITE" id="PS50893">
    <property type="entry name" value="ABC_TRANSPORTER_2"/>
    <property type="match status" value="1"/>
</dbReference>
<evidence type="ECO:0000259" key="10">
    <source>
        <dbReference type="PROSITE" id="PS50893"/>
    </source>
</evidence>
<reference evidence="12" key="2">
    <citation type="submission" date="2015-01" db="EMBL/GenBank/DDBJ databases">
        <title>Evolutionary Origins and Diversification of the Mycorrhizal Mutualists.</title>
        <authorList>
            <consortium name="DOE Joint Genome Institute"/>
            <consortium name="Mycorrhizal Genomics Consortium"/>
            <person name="Kohler A."/>
            <person name="Kuo A."/>
            <person name="Nagy L.G."/>
            <person name="Floudas D."/>
            <person name="Copeland A."/>
            <person name="Barry K.W."/>
            <person name="Cichocki N."/>
            <person name="Veneault-Fourrey C."/>
            <person name="LaButti K."/>
            <person name="Lindquist E.A."/>
            <person name="Lipzen A."/>
            <person name="Lundell T."/>
            <person name="Morin E."/>
            <person name="Murat C."/>
            <person name="Riley R."/>
            <person name="Ohm R."/>
            <person name="Sun H."/>
            <person name="Tunlid A."/>
            <person name="Henrissat B."/>
            <person name="Grigoriev I.V."/>
            <person name="Hibbett D.S."/>
            <person name="Martin F."/>
        </authorList>
    </citation>
    <scope>NUCLEOTIDE SEQUENCE [LARGE SCALE GENOMIC DNA]</scope>
    <source>
        <strain evidence="12">Foug A</strain>
    </source>
</reference>
<evidence type="ECO:0000256" key="3">
    <source>
        <dbReference type="ARBA" id="ARBA00022692"/>
    </source>
</evidence>
<evidence type="ECO:0000256" key="9">
    <source>
        <dbReference type="SAM" id="SignalP"/>
    </source>
</evidence>
<accession>A0A0C2ZQC5</accession>